<reference evidence="1" key="1">
    <citation type="submission" date="2018-11" db="EMBL/GenBank/DDBJ databases">
        <authorList>
            <consortium name="Genoscope - CEA"/>
            <person name="William W."/>
        </authorList>
    </citation>
    <scope>NUCLEOTIDE SEQUENCE</scope>
</reference>
<proteinExistence type="predicted"/>
<sequence length="52" mass="5625">MGLDGHFGEDSTFGDAELKKTEGCFTYRSGSTAMSYGEYASTFDMPKLCNGL</sequence>
<protein>
    <submittedName>
        <fullName evidence="1">Uncharacterized protein</fullName>
    </submittedName>
</protein>
<name>A0A3P6GN41_BRAOL</name>
<dbReference type="AlphaFoldDB" id="A0A3P6GN41"/>
<organism evidence="1">
    <name type="scientific">Brassica oleracea</name>
    <name type="common">Wild cabbage</name>
    <dbReference type="NCBI Taxonomy" id="3712"/>
    <lineage>
        <taxon>Eukaryota</taxon>
        <taxon>Viridiplantae</taxon>
        <taxon>Streptophyta</taxon>
        <taxon>Embryophyta</taxon>
        <taxon>Tracheophyta</taxon>
        <taxon>Spermatophyta</taxon>
        <taxon>Magnoliopsida</taxon>
        <taxon>eudicotyledons</taxon>
        <taxon>Gunneridae</taxon>
        <taxon>Pentapetalae</taxon>
        <taxon>rosids</taxon>
        <taxon>malvids</taxon>
        <taxon>Brassicales</taxon>
        <taxon>Brassicaceae</taxon>
        <taxon>Brassiceae</taxon>
        <taxon>Brassica</taxon>
    </lineage>
</organism>
<accession>A0A3P6GN41</accession>
<evidence type="ECO:0000313" key="1">
    <source>
        <dbReference type="EMBL" id="VDD59864.1"/>
    </source>
</evidence>
<dbReference type="EMBL" id="LR031880">
    <property type="protein sequence ID" value="VDD59864.1"/>
    <property type="molecule type" value="Genomic_DNA"/>
</dbReference>
<gene>
    <name evidence="1" type="ORF">BOLC6T35317H</name>
</gene>